<dbReference type="NCBIfam" id="TIGR01241">
    <property type="entry name" value="FtsH_fam"/>
    <property type="match status" value="1"/>
</dbReference>
<dbReference type="InterPro" id="IPR027417">
    <property type="entry name" value="P-loop_NTPase"/>
</dbReference>
<evidence type="ECO:0000256" key="3">
    <source>
        <dbReference type="ARBA" id="ARBA00022670"/>
    </source>
</evidence>
<evidence type="ECO:0000256" key="1">
    <source>
        <dbReference type="ARBA" id="ARBA00004370"/>
    </source>
</evidence>
<keyword evidence="10 13" id="KW-1133">Transmembrane helix</keyword>
<keyword evidence="3 13" id="KW-0645">Protease</keyword>
<keyword evidence="9 13" id="KW-0067">ATP-binding</keyword>
<dbReference type="Gene3D" id="1.10.8.60">
    <property type="match status" value="1"/>
</dbReference>
<reference evidence="17 18" key="1">
    <citation type="journal article" date="2016" name="Front. Microbiol.">
        <title>Comprehensive Phylogenetic Analysis of Bovine Non-aureus Staphylococci Species Based on Whole-Genome Sequencing.</title>
        <authorList>
            <person name="Naushad S."/>
            <person name="Barkema H.W."/>
            <person name="Luby C."/>
            <person name="Condas L.A."/>
            <person name="Nobrega D.B."/>
            <person name="Carson D.A."/>
            <person name="De Buck J."/>
        </authorList>
    </citation>
    <scope>NUCLEOTIDE SEQUENCE [LARGE SCALE GENOMIC DNA]</scope>
    <source>
        <strain evidence="17 18">SNUC 993</strain>
    </source>
</reference>
<dbReference type="EC" id="3.4.24.-" evidence="13"/>
<dbReference type="PANTHER" id="PTHR23076:SF113">
    <property type="entry name" value="ATP-DEPENDENT ZINC METALLOPROTEASE FTSH 1, CHLOROPLASTIC-RELATED"/>
    <property type="match status" value="1"/>
</dbReference>
<dbReference type="Pfam" id="PF01434">
    <property type="entry name" value="Peptidase_M41"/>
    <property type="match status" value="1"/>
</dbReference>
<organism evidence="17 18">
    <name type="scientific">Staphylococcus auricularis</name>
    <dbReference type="NCBI Taxonomy" id="29379"/>
    <lineage>
        <taxon>Bacteria</taxon>
        <taxon>Bacillati</taxon>
        <taxon>Bacillota</taxon>
        <taxon>Bacilli</taxon>
        <taxon>Bacillales</taxon>
        <taxon>Staphylococcaceae</taxon>
        <taxon>Staphylococcus</taxon>
    </lineage>
</organism>
<dbReference type="Pfam" id="PF06480">
    <property type="entry name" value="FtsH_ext"/>
    <property type="match status" value="1"/>
</dbReference>
<evidence type="ECO:0000256" key="8">
    <source>
        <dbReference type="ARBA" id="ARBA00022833"/>
    </source>
</evidence>
<dbReference type="RefSeq" id="WP_107392750.1">
    <property type="nucleotide sequence ID" value="NZ_JAHCOE010000009.1"/>
</dbReference>
<dbReference type="Pfam" id="PF17862">
    <property type="entry name" value="AAA_lid_3"/>
    <property type="match status" value="1"/>
</dbReference>
<dbReference type="PANTHER" id="PTHR23076">
    <property type="entry name" value="METALLOPROTEASE M41 FTSH"/>
    <property type="match status" value="1"/>
</dbReference>
<keyword evidence="4 13" id="KW-0812">Transmembrane</keyword>
<evidence type="ECO:0000256" key="13">
    <source>
        <dbReference type="HAMAP-Rule" id="MF_01458"/>
    </source>
</evidence>
<dbReference type="InterPro" id="IPR041569">
    <property type="entry name" value="AAA_lid_3"/>
</dbReference>
<dbReference type="InterPro" id="IPR011546">
    <property type="entry name" value="Pept_M41_FtsH_extracell"/>
</dbReference>
<dbReference type="SUPFAM" id="SSF140990">
    <property type="entry name" value="FtsH protease domain-like"/>
    <property type="match status" value="1"/>
</dbReference>
<feature type="binding site" evidence="13">
    <location>
        <position position="503"/>
    </location>
    <ligand>
        <name>Zn(2+)</name>
        <dbReference type="ChEBI" id="CHEBI:29105"/>
        <note>catalytic</note>
    </ligand>
</feature>
<dbReference type="EMBL" id="PZDI01000026">
    <property type="protein sequence ID" value="PTH18092.1"/>
    <property type="molecule type" value="Genomic_DNA"/>
</dbReference>
<feature type="compositionally biased region" description="Polar residues" evidence="15">
    <location>
        <begin position="694"/>
        <end position="716"/>
    </location>
</feature>
<evidence type="ECO:0000256" key="2">
    <source>
        <dbReference type="ARBA" id="ARBA00010044"/>
    </source>
</evidence>
<comment type="caution">
    <text evidence="17">The sequence shown here is derived from an EMBL/GenBank/DDBJ whole genome shotgun (WGS) entry which is preliminary data.</text>
</comment>
<evidence type="ECO:0000256" key="15">
    <source>
        <dbReference type="SAM" id="MobiDB-lite"/>
    </source>
</evidence>
<feature type="compositionally biased region" description="Basic and acidic residues" evidence="15">
    <location>
        <begin position="644"/>
        <end position="682"/>
    </location>
</feature>
<evidence type="ECO:0000313" key="18">
    <source>
        <dbReference type="Proteomes" id="UP000242694"/>
    </source>
</evidence>
<dbReference type="SUPFAM" id="SSF52540">
    <property type="entry name" value="P-loop containing nucleoside triphosphate hydrolases"/>
    <property type="match status" value="1"/>
</dbReference>
<dbReference type="Pfam" id="PF00004">
    <property type="entry name" value="AAA"/>
    <property type="match status" value="1"/>
</dbReference>
<dbReference type="HAMAP" id="MF_01458">
    <property type="entry name" value="FtsH"/>
    <property type="match status" value="1"/>
</dbReference>
<comment type="similarity">
    <text evidence="13">In the central section; belongs to the AAA ATPase family.</text>
</comment>
<comment type="similarity">
    <text evidence="14">Belongs to the AAA ATPase family.</text>
</comment>
<dbReference type="Gene3D" id="3.40.50.300">
    <property type="entry name" value="P-loop containing nucleotide triphosphate hydrolases"/>
    <property type="match status" value="1"/>
</dbReference>
<comment type="similarity">
    <text evidence="2 13">In the C-terminal section; belongs to the peptidase M41 family.</text>
</comment>
<evidence type="ECO:0000256" key="12">
    <source>
        <dbReference type="ARBA" id="ARBA00023136"/>
    </source>
</evidence>
<evidence type="ECO:0000256" key="4">
    <source>
        <dbReference type="ARBA" id="ARBA00022692"/>
    </source>
</evidence>
<evidence type="ECO:0000256" key="5">
    <source>
        <dbReference type="ARBA" id="ARBA00022723"/>
    </source>
</evidence>
<dbReference type="Gene3D" id="1.20.58.760">
    <property type="entry name" value="Peptidase M41"/>
    <property type="match status" value="1"/>
</dbReference>
<name>A0ABX5IE24_9STAP</name>
<feature type="transmembrane region" description="Helical" evidence="13">
    <location>
        <begin position="110"/>
        <end position="133"/>
    </location>
</feature>
<proteinExistence type="inferred from homology"/>
<comment type="function">
    <text evidence="13">Acts as a processive, ATP-dependent zinc metallopeptidase for both cytoplasmic and membrane proteins. Plays a role in the quality control of integral membrane proteins.</text>
</comment>
<dbReference type="InterPro" id="IPR000642">
    <property type="entry name" value="Peptidase_M41"/>
</dbReference>
<evidence type="ECO:0000313" key="17">
    <source>
        <dbReference type="EMBL" id="PTH18092.1"/>
    </source>
</evidence>
<sequence>MQKAFRNVLVIAFIGIIIFGLFSWLNGNGNMPKQLTYNQFVKQLDKGELKSLEIQPEQNVYLVSGKNKDDKEYSSTILFNNSKELENITDKAKSQDDLKFTVKEEEKQSVFVSILTTLIPVLIIALLFIFFLSQAQGGGGGGRMMNFGKSKAKMYDNQKKRVRFSDVAGADEEKQELIEIVDFLKDNKSFKKMGSRIPKGVLLVGPPGTGKTLLARAVAGEAGAPFFSISGSDFVEMFVGVGASRVRDLFENAKKNAPCIIFIDEIDAVGRQRGAGVGGGHDEREQTLNQLLVEMDGFGENEGIIMIAATNRPDILDPALLRPGRFDRQIQVGRPDVKGREAILHVHAKDKPLDETVDLKAISQRTPGFSGADLENLLNEASLIAVREGKSKIDMRDIEEATDRVIAGPAKKSRTISEKERNIVAHHEAGHTIIGMVLDEAEVVHKVTIVPRGQAGGYAMMLPKQDRFLMTEKELLDKICGLLGGRVSEDINFNEVSTGASNDFERSTEIARSMVTEYGMSKKLGPLQFSNSNSNQVFLGKNMQGEPEYSGQIAYEIDKEVQRIVKEQYERCKQILLQYKDQLELIAQALLKEETLVAEQIHSLFYEGKLPEVDYDSAKVVEDEDSEFEDGKYGKSYEDIRKEQLSIGKKQEQEDRKAEQDIEDEKSRQDSDDASEGHSQDKDSDDSNQDTTAHEQSPNIDQPGDSSNSYGPNDKN</sequence>
<dbReference type="CDD" id="cd19501">
    <property type="entry name" value="RecA-like_FtsH"/>
    <property type="match status" value="1"/>
</dbReference>
<accession>A0ABX5IE24</accession>
<evidence type="ECO:0000256" key="10">
    <source>
        <dbReference type="ARBA" id="ARBA00022989"/>
    </source>
</evidence>
<dbReference type="Proteomes" id="UP000242694">
    <property type="component" value="Unassembled WGS sequence"/>
</dbReference>
<evidence type="ECO:0000256" key="6">
    <source>
        <dbReference type="ARBA" id="ARBA00022741"/>
    </source>
</evidence>
<keyword evidence="8 13" id="KW-0862">Zinc</keyword>
<keyword evidence="7 13" id="KW-0378">Hydrolase</keyword>
<keyword evidence="18" id="KW-1185">Reference proteome</keyword>
<feature type="domain" description="AAA+ ATPase" evidence="16">
    <location>
        <begin position="197"/>
        <end position="336"/>
    </location>
</feature>
<keyword evidence="6 13" id="KW-0547">Nucleotide-binding</keyword>
<evidence type="ECO:0000256" key="11">
    <source>
        <dbReference type="ARBA" id="ARBA00023049"/>
    </source>
</evidence>
<dbReference type="InterPro" id="IPR003959">
    <property type="entry name" value="ATPase_AAA_core"/>
</dbReference>
<keyword evidence="13" id="KW-1003">Cell membrane</keyword>
<keyword evidence="11 13" id="KW-0482">Metalloprotease</keyword>
<comment type="subunit">
    <text evidence="13">Homohexamer.</text>
</comment>
<feature type="transmembrane region" description="Helical" evidence="13">
    <location>
        <begin position="7"/>
        <end position="25"/>
    </location>
</feature>
<comment type="cofactor">
    <cofactor evidence="13">
        <name>Zn(2+)</name>
        <dbReference type="ChEBI" id="CHEBI:29105"/>
    </cofactor>
    <text evidence="13">Binds 1 zinc ion per subunit.</text>
</comment>
<dbReference type="InterPro" id="IPR005936">
    <property type="entry name" value="FtsH"/>
</dbReference>
<dbReference type="InterPro" id="IPR037219">
    <property type="entry name" value="Peptidase_M41-like"/>
</dbReference>
<protein>
    <recommendedName>
        <fullName evidence="13">ATP-dependent zinc metalloprotease FtsH</fullName>
        <ecNumber evidence="13">3.4.24.-</ecNumber>
    </recommendedName>
</protein>
<dbReference type="SMART" id="SM00382">
    <property type="entry name" value="AAA"/>
    <property type="match status" value="1"/>
</dbReference>
<dbReference type="GO" id="GO:0008237">
    <property type="term" value="F:metallopeptidase activity"/>
    <property type="evidence" value="ECO:0007669"/>
    <property type="project" value="UniProtKB-KW"/>
</dbReference>
<dbReference type="InterPro" id="IPR003593">
    <property type="entry name" value="AAA+_ATPase"/>
</dbReference>
<keyword evidence="5 13" id="KW-0479">Metal-binding</keyword>
<feature type="region of interest" description="Disordered" evidence="15">
    <location>
        <begin position="644"/>
        <end position="716"/>
    </location>
</feature>
<evidence type="ECO:0000256" key="14">
    <source>
        <dbReference type="RuleBase" id="RU003651"/>
    </source>
</evidence>
<evidence type="ECO:0000256" key="7">
    <source>
        <dbReference type="ARBA" id="ARBA00022801"/>
    </source>
</evidence>
<gene>
    <name evidence="13" type="primary">ftsH</name>
    <name evidence="17" type="ORF">BU607_06585</name>
</gene>
<feature type="binding site" evidence="13">
    <location>
        <position position="427"/>
    </location>
    <ligand>
        <name>Zn(2+)</name>
        <dbReference type="ChEBI" id="CHEBI:29105"/>
        <note>catalytic</note>
    </ligand>
</feature>
<feature type="binding site" evidence="13">
    <location>
        <begin position="205"/>
        <end position="212"/>
    </location>
    <ligand>
        <name>ATP</name>
        <dbReference type="ChEBI" id="CHEBI:30616"/>
    </ligand>
</feature>
<dbReference type="InterPro" id="IPR003960">
    <property type="entry name" value="ATPase_AAA_CS"/>
</dbReference>
<dbReference type="PROSITE" id="PS00674">
    <property type="entry name" value="AAA"/>
    <property type="match status" value="1"/>
</dbReference>
<comment type="subcellular location">
    <subcellularLocation>
        <location evidence="13">Cell membrane</location>
        <topology evidence="13">Multi-pass membrane protein</topology>
        <orientation evidence="13">Cytoplasmic side</orientation>
    </subcellularLocation>
    <subcellularLocation>
        <location evidence="1">Membrane</location>
    </subcellularLocation>
</comment>
<feature type="binding site" evidence="13">
    <location>
        <position position="431"/>
    </location>
    <ligand>
        <name>Zn(2+)</name>
        <dbReference type="ChEBI" id="CHEBI:29105"/>
        <note>catalytic</note>
    </ligand>
</feature>
<evidence type="ECO:0000256" key="9">
    <source>
        <dbReference type="ARBA" id="ARBA00022840"/>
    </source>
</evidence>
<feature type="active site" evidence="13">
    <location>
        <position position="428"/>
    </location>
</feature>
<evidence type="ECO:0000259" key="16">
    <source>
        <dbReference type="SMART" id="SM00382"/>
    </source>
</evidence>
<keyword evidence="12 13" id="KW-0472">Membrane</keyword>